<gene>
    <name evidence="1" type="ORF">EVG20_g1528</name>
</gene>
<evidence type="ECO:0000313" key="1">
    <source>
        <dbReference type="EMBL" id="TFY71468.1"/>
    </source>
</evidence>
<protein>
    <submittedName>
        <fullName evidence="1">Uncharacterized protein</fullName>
    </submittedName>
</protein>
<dbReference type="Proteomes" id="UP000298327">
    <property type="component" value="Unassembled WGS sequence"/>
</dbReference>
<dbReference type="EMBL" id="SEOQ01000050">
    <property type="protein sequence ID" value="TFY71468.1"/>
    <property type="molecule type" value="Genomic_DNA"/>
</dbReference>
<name>A0A4Y9ZCF4_9AGAM</name>
<keyword evidence="2" id="KW-1185">Reference proteome</keyword>
<dbReference type="AlphaFoldDB" id="A0A4Y9ZCF4"/>
<comment type="caution">
    <text evidence="1">The sequence shown here is derived from an EMBL/GenBank/DDBJ whole genome shotgun (WGS) entry which is preliminary data.</text>
</comment>
<evidence type="ECO:0000313" key="2">
    <source>
        <dbReference type="Proteomes" id="UP000298327"/>
    </source>
</evidence>
<proteinExistence type="predicted"/>
<accession>A0A4Y9ZCF4</accession>
<sequence length="89" mass="9948">MKDASCRAAKPSRAQTWELRSKKKLTRFVIAVLLLRVFYAVKIVEKEVDGTAVINCISHIDIASQIEGKRSWLPIITNTSPSSDSATMR</sequence>
<organism evidence="1 2">
    <name type="scientific">Dentipellis fragilis</name>
    <dbReference type="NCBI Taxonomy" id="205917"/>
    <lineage>
        <taxon>Eukaryota</taxon>
        <taxon>Fungi</taxon>
        <taxon>Dikarya</taxon>
        <taxon>Basidiomycota</taxon>
        <taxon>Agaricomycotina</taxon>
        <taxon>Agaricomycetes</taxon>
        <taxon>Russulales</taxon>
        <taxon>Hericiaceae</taxon>
        <taxon>Dentipellis</taxon>
    </lineage>
</organism>
<reference evidence="1 2" key="1">
    <citation type="submission" date="2019-02" db="EMBL/GenBank/DDBJ databases">
        <title>Genome sequencing of the rare red list fungi Dentipellis fragilis.</title>
        <authorList>
            <person name="Buettner E."/>
            <person name="Kellner H."/>
        </authorList>
    </citation>
    <scope>NUCLEOTIDE SEQUENCE [LARGE SCALE GENOMIC DNA]</scope>
    <source>
        <strain evidence="1 2">DSM 105465</strain>
    </source>
</reference>